<organism evidence="1 2">
    <name type="scientific">Armillaria ostoyae</name>
    <name type="common">Armillaria root rot fungus</name>
    <dbReference type="NCBI Taxonomy" id="47428"/>
    <lineage>
        <taxon>Eukaryota</taxon>
        <taxon>Fungi</taxon>
        <taxon>Dikarya</taxon>
        <taxon>Basidiomycota</taxon>
        <taxon>Agaricomycotina</taxon>
        <taxon>Agaricomycetes</taxon>
        <taxon>Agaricomycetidae</taxon>
        <taxon>Agaricales</taxon>
        <taxon>Marasmiineae</taxon>
        <taxon>Physalacriaceae</taxon>
        <taxon>Armillaria</taxon>
    </lineage>
</organism>
<dbReference type="OrthoDB" id="10530607at2759"/>
<dbReference type="Proteomes" id="UP000219338">
    <property type="component" value="Unassembled WGS sequence"/>
</dbReference>
<sequence>MISLPNDNYPRASSASSFIYPGSRRYYPTLEFSAPQFYGQVSESQGRNLGWADPRFLGESDTYTIVPITSLILGIG</sequence>
<proteinExistence type="predicted"/>
<dbReference type="EMBL" id="FUEG01000021">
    <property type="protein sequence ID" value="SJL13751.1"/>
    <property type="molecule type" value="Genomic_DNA"/>
</dbReference>
<accession>A0A284RYC8</accession>
<reference evidence="2" key="1">
    <citation type="journal article" date="2017" name="Nat. Ecol. Evol.">
        <title>Genome expansion and lineage-specific genetic innovations in the forest pathogenic fungi Armillaria.</title>
        <authorList>
            <person name="Sipos G."/>
            <person name="Prasanna A.N."/>
            <person name="Walter M.C."/>
            <person name="O'Connor E."/>
            <person name="Balint B."/>
            <person name="Krizsan K."/>
            <person name="Kiss B."/>
            <person name="Hess J."/>
            <person name="Varga T."/>
            <person name="Slot J."/>
            <person name="Riley R."/>
            <person name="Boka B."/>
            <person name="Rigling D."/>
            <person name="Barry K."/>
            <person name="Lee J."/>
            <person name="Mihaltcheva S."/>
            <person name="LaButti K."/>
            <person name="Lipzen A."/>
            <person name="Waldron R."/>
            <person name="Moloney N.M."/>
            <person name="Sperisen C."/>
            <person name="Kredics L."/>
            <person name="Vagvoelgyi C."/>
            <person name="Patrignani A."/>
            <person name="Fitzpatrick D."/>
            <person name="Nagy I."/>
            <person name="Doyle S."/>
            <person name="Anderson J.B."/>
            <person name="Grigoriev I.V."/>
            <person name="Gueldener U."/>
            <person name="Muensterkoetter M."/>
            <person name="Nagy L.G."/>
        </authorList>
    </citation>
    <scope>NUCLEOTIDE SEQUENCE [LARGE SCALE GENOMIC DNA]</scope>
    <source>
        <strain evidence="2">C18/9</strain>
    </source>
</reference>
<gene>
    <name evidence="1" type="ORF">ARMOST_17199</name>
</gene>
<name>A0A284RYC8_ARMOS</name>
<keyword evidence="2" id="KW-1185">Reference proteome</keyword>
<protein>
    <submittedName>
        <fullName evidence="1">Uncharacterized protein</fullName>
    </submittedName>
</protein>
<dbReference type="AlphaFoldDB" id="A0A284RYC8"/>
<evidence type="ECO:0000313" key="1">
    <source>
        <dbReference type="EMBL" id="SJL13751.1"/>
    </source>
</evidence>
<evidence type="ECO:0000313" key="2">
    <source>
        <dbReference type="Proteomes" id="UP000219338"/>
    </source>
</evidence>